<accession>A0A9W8AZZ2</accession>
<dbReference type="EMBL" id="JANBPY010000079">
    <property type="protein sequence ID" value="KAJ1969245.1"/>
    <property type="molecule type" value="Genomic_DNA"/>
</dbReference>
<evidence type="ECO:0000256" key="2">
    <source>
        <dbReference type="SAM" id="SignalP"/>
    </source>
</evidence>
<gene>
    <name evidence="3" type="ORF">IWQ62_000746</name>
</gene>
<comment type="caution">
    <text evidence="3">The sequence shown here is derived from an EMBL/GenBank/DDBJ whole genome shotgun (WGS) entry which is preliminary data.</text>
</comment>
<dbReference type="Proteomes" id="UP001150925">
    <property type="component" value="Unassembled WGS sequence"/>
</dbReference>
<feature type="chain" id="PRO_5040854765" evidence="2">
    <location>
        <begin position="24"/>
        <end position="103"/>
    </location>
</feature>
<reference evidence="3" key="1">
    <citation type="submission" date="2022-07" db="EMBL/GenBank/DDBJ databases">
        <title>Phylogenomic reconstructions and comparative analyses of Kickxellomycotina fungi.</title>
        <authorList>
            <person name="Reynolds N.K."/>
            <person name="Stajich J.E."/>
            <person name="Barry K."/>
            <person name="Grigoriev I.V."/>
            <person name="Crous P."/>
            <person name="Smith M.E."/>
        </authorList>
    </citation>
    <scope>NUCLEOTIDE SEQUENCE</scope>
    <source>
        <strain evidence="3">RSA 1196</strain>
    </source>
</reference>
<feature type="region of interest" description="Disordered" evidence="1">
    <location>
        <begin position="26"/>
        <end position="103"/>
    </location>
</feature>
<evidence type="ECO:0000313" key="4">
    <source>
        <dbReference type="Proteomes" id="UP001150925"/>
    </source>
</evidence>
<dbReference type="AlphaFoldDB" id="A0A9W8AZZ2"/>
<evidence type="ECO:0000313" key="3">
    <source>
        <dbReference type="EMBL" id="KAJ1969245.1"/>
    </source>
</evidence>
<organism evidence="3 4">
    <name type="scientific">Dispira parvispora</name>
    <dbReference type="NCBI Taxonomy" id="1520584"/>
    <lineage>
        <taxon>Eukaryota</taxon>
        <taxon>Fungi</taxon>
        <taxon>Fungi incertae sedis</taxon>
        <taxon>Zoopagomycota</taxon>
        <taxon>Kickxellomycotina</taxon>
        <taxon>Dimargaritomycetes</taxon>
        <taxon>Dimargaritales</taxon>
        <taxon>Dimargaritaceae</taxon>
        <taxon>Dispira</taxon>
    </lineage>
</organism>
<feature type="compositionally biased region" description="Basic and acidic residues" evidence="1">
    <location>
        <begin position="47"/>
        <end position="67"/>
    </location>
</feature>
<proteinExistence type="predicted"/>
<protein>
    <submittedName>
        <fullName evidence="3">Uncharacterized protein</fullName>
    </submittedName>
</protein>
<feature type="signal peptide" evidence="2">
    <location>
        <begin position="1"/>
        <end position="23"/>
    </location>
</feature>
<feature type="compositionally biased region" description="Gly residues" evidence="1">
    <location>
        <begin position="70"/>
        <end position="82"/>
    </location>
</feature>
<name>A0A9W8AZZ2_9FUNG</name>
<keyword evidence="4" id="KW-1185">Reference proteome</keyword>
<evidence type="ECO:0000256" key="1">
    <source>
        <dbReference type="SAM" id="MobiDB-lite"/>
    </source>
</evidence>
<sequence length="103" mass="10723">MSMALRRLITLAVFAMLATASLALPLDEADSTPTSTSVKDASPVPDSESKNTTAREKSNSSHAKAEVRGGISGGPSNDGGETGFDLASKWNSNEPDSRKLAGW</sequence>
<keyword evidence="2" id="KW-0732">Signal</keyword>